<dbReference type="InterPro" id="IPR028624">
    <property type="entry name" value="Tscrpt_elong_fac_GreA/B"/>
</dbReference>
<dbReference type="InterPro" id="IPR036805">
    <property type="entry name" value="Tscrpt_elong_fac_GreA/B_N_sf"/>
</dbReference>
<dbReference type="AlphaFoldDB" id="A0A7G1Q7J4"/>
<dbReference type="InterPro" id="IPR023459">
    <property type="entry name" value="Tscrpt_elong_fac_GreA/B_fam"/>
</dbReference>
<dbReference type="KEGG" id="ntg:NSCAC_0228"/>
<dbReference type="PANTHER" id="PTHR30437">
    <property type="entry name" value="TRANSCRIPTION ELONGATION FACTOR GREA"/>
    <property type="match status" value="1"/>
</dbReference>
<dbReference type="NCBIfam" id="NF001261">
    <property type="entry name" value="PRK00226.1-2"/>
    <property type="match status" value="1"/>
</dbReference>
<dbReference type="InterPro" id="IPR036953">
    <property type="entry name" value="GreA/GreB_C_sf"/>
</dbReference>
<dbReference type="PROSITE" id="PS00830">
    <property type="entry name" value="GREAB_2"/>
    <property type="match status" value="1"/>
</dbReference>
<dbReference type="Gene3D" id="3.10.50.30">
    <property type="entry name" value="Transcription elongation factor, GreA/GreB, C-terminal domain"/>
    <property type="match status" value="1"/>
</dbReference>
<proteinExistence type="inferred from homology"/>
<dbReference type="PIRSF" id="PIRSF006092">
    <property type="entry name" value="GreA_GreB"/>
    <property type="match status" value="1"/>
</dbReference>
<dbReference type="GO" id="GO:0032784">
    <property type="term" value="P:regulation of DNA-templated transcription elongation"/>
    <property type="evidence" value="ECO:0007669"/>
    <property type="project" value="UniProtKB-UniRule"/>
</dbReference>
<name>A0A7G1Q7J4_9GAMM</name>
<gene>
    <name evidence="8 12" type="primary">greA</name>
    <name evidence="12" type="ORF">NSCAC_0228</name>
</gene>
<accession>A0A7G1Q7J4</accession>
<evidence type="ECO:0000256" key="8">
    <source>
        <dbReference type="HAMAP-Rule" id="MF_00105"/>
    </source>
</evidence>
<feature type="domain" description="Transcription elongation factor GreA/GreB C-terminal" evidence="10">
    <location>
        <begin position="84"/>
        <end position="159"/>
    </location>
</feature>
<dbReference type="FunFam" id="3.10.50.30:FF:000001">
    <property type="entry name" value="Transcription elongation factor GreA"/>
    <property type="match status" value="1"/>
</dbReference>
<keyword evidence="8" id="KW-0175">Coiled coil</keyword>
<evidence type="ECO:0000256" key="2">
    <source>
        <dbReference type="ARBA" id="ARBA00013729"/>
    </source>
</evidence>
<dbReference type="GO" id="GO:0003677">
    <property type="term" value="F:DNA binding"/>
    <property type="evidence" value="ECO:0007669"/>
    <property type="project" value="UniProtKB-UniRule"/>
</dbReference>
<keyword evidence="12" id="KW-0251">Elongation factor</keyword>
<dbReference type="NCBIfam" id="NF001263">
    <property type="entry name" value="PRK00226.1-4"/>
    <property type="match status" value="1"/>
</dbReference>
<evidence type="ECO:0000259" key="10">
    <source>
        <dbReference type="Pfam" id="PF01272"/>
    </source>
</evidence>
<comment type="function">
    <text evidence="6 8 9">Necessary for efficient RNA polymerase transcription elongation past template-encoded arresting sites. The arresting sites in DNA have the property of trapping a certain fraction of elongating RNA polymerases that pass through, resulting in locked ternary complexes. Cleavage of the nascent transcript by cleavage factors such as GreA or GreB allows the resumption of elongation from the new 3'terminus. GreA releases sequences of 2 to 3 nucleotides.</text>
</comment>
<dbReference type="InterPro" id="IPR001437">
    <property type="entry name" value="Tscrpt_elong_fac_GreA/B_C"/>
</dbReference>
<protein>
    <recommendedName>
        <fullName evidence="2 8">Transcription elongation factor GreA</fullName>
    </recommendedName>
    <alternativeName>
        <fullName evidence="7 8">Transcript cleavage factor GreA</fullName>
    </alternativeName>
</protein>
<dbReference type="SUPFAM" id="SSF46557">
    <property type="entry name" value="GreA transcript cleavage protein, N-terminal domain"/>
    <property type="match status" value="1"/>
</dbReference>
<evidence type="ECO:0000256" key="4">
    <source>
        <dbReference type="ARBA" id="ARBA00023125"/>
    </source>
</evidence>
<evidence type="ECO:0000256" key="3">
    <source>
        <dbReference type="ARBA" id="ARBA00023015"/>
    </source>
</evidence>
<evidence type="ECO:0000256" key="1">
    <source>
        <dbReference type="ARBA" id="ARBA00008213"/>
    </source>
</evidence>
<dbReference type="EMBL" id="LR778175">
    <property type="protein sequence ID" value="CAB1274557.1"/>
    <property type="molecule type" value="Genomic_DNA"/>
</dbReference>
<comment type="similarity">
    <text evidence="1 8 9">Belongs to the GreA/GreB family.</text>
</comment>
<keyword evidence="4 8" id="KW-0238">DNA-binding</keyword>
<dbReference type="Pfam" id="PF01272">
    <property type="entry name" value="GreA_GreB"/>
    <property type="match status" value="1"/>
</dbReference>
<evidence type="ECO:0000256" key="9">
    <source>
        <dbReference type="RuleBase" id="RU000556"/>
    </source>
</evidence>
<dbReference type="InterPro" id="IPR022691">
    <property type="entry name" value="Tscrpt_elong_fac_GreA/B_N"/>
</dbReference>
<dbReference type="InterPro" id="IPR018151">
    <property type="entry name" value="TF_GreA/GreB_CS"/>
</dbReference>
<dbReference type="PANTHER" id="PTHR30437:SF4">
    <property type="entry name" value="TRANSCRIPTION ELONGATION FACTOR GREA"/>
    <property type="match status" value="1"/>
</dbReference>
<dbReference type="Proteomes" id="UP000516072">
    <property type="component" value="Chromosome"/>
</dbReference>
<keyword evidence="13" id="KW-1185">Reference proteome</keyword>
<dbReference type="GO" id="GO:0070063">
    <property type="term" value="F:RNA polymerase binding"/>
    <property type="evidence" value="ECO:0007669"/>
    <property type="project" value="InterPro"/>
</dbReference>
<evidence type="ECO:0000313" key="13">
    <source>
        <dbReference type="Proteomes" id="UP000516072"/>
    </source>
</evidence>
<feature type="coiled-coil region" evidence="8">
    <location>
        <begin position="50"/>
        <end position="77"/>
    </location>
</feature>
<dbReference type="Gene3D" id="1.10.287.180">
    <property type="entry name" value="Transcription elongation factor, GreA/GreB, N-terminal domain"/>
    <property type="match status" value="1"/>
</dbReference>
<sequence length="160" mass="17969">MSINKIPLTKNGAEKLREELHKLKSVDRSKIISAIAEARAHGDLKENAEYHAAREEQSFIEARISELEQNLAQAQIIDINQLKQDDRVVFGVTVNLINIETEDEVSYQIVGDLEADIKENKISVNSPIARALIGKKIGDEVQVQAPSRVISYEITMVDYK</sequence>
<reference evidence="12 13" key="1">
    <citation type="submission" date="2020-03" db="EMBL/GenBank/DDBJ databases">
        <authorList>
            <person name="Picone N."/>
        </authorList>
    </citation>
    <scope>NUCLEOTIDE SEQUENCE [LARGE SCALE GENOMIC DNA]</scope>
    <source>
        <strain evidence="12">NSCAC1</strain>
    </source>
</reference>
<dbReference type="GO" id="GO:0003746">
    <property type="term" value="F:translation elongation factor activity"/>
    <property type="evidence" value="ECO:0007669"/>
    <property type="project" value="UniProtKB-KW"/>
</dbReference>
<evidence type="ECO:0000256" key="7">
    <source>
        <dbReference type="ARBA" id="ARBA00030776"/>
    </source>
</evidence>
<evidence type="ECO:0000256" key="5">
    <source>
        <dbReference type="ARBA" id="ARBA00023163"/>
    </source>
</evidence>
<evidence type="ECO:0000256" key="6">
    <source>
        <dbReference type="ARBA" id="ARBA00024916"/>
    </source>
</evidence>
<organism evidence="12 13">
    <name type="scientific">Candidatus Nitrosacidococcus tergens</name>
    <dbReference type="NCBI Taxonomy" id="553981"/>
    <lineage>
        <taxon>Bacteria</taxon>
        <taxon>Pseudomonadati</taxon>
        <taxon>Pseudomonadota</taxon>
        <taxon>Gammaproteobacteria</taxon>
        <taxon>Chromatiales</taxon>
        <taxon>Chromatiaceae</taxon>
        <taxon>Candidatus Nitrosacidococcus</taxon>
    </lineage>
</organism>
<evidence type="ECO:0000313" key="12">
    <source>
        <dbReference type="EMBL" id="CAB1274557.1"/>
    </source>
</evidence>
<dbReference type="InterPro" id="IPR006359">
    <property type="entry name" value="Tscrpt_elong_fac_GreA"/>
</dbReference>
<keyword evidence="5 8" id="KW-0804">Transcription</keyword>
<keyword evidence="3 8" id="KW-0805">Transcription regulation</keyword>
<keyword evidence="12" id="KW-0648">Protein biosynthesis</keyword>
<dbReference type="PROSITE" id="PS00829">
    <property type="entry name" value="GREAB_1"/>
    <property type="match status" value="1"/>
</dbReference>
<dbReference type="FunFam" id="1.10.287.180:FF:000001">
    <property type="entry name" value="Transcription elongation factor GreA"/>
    <property type="match status" value="1"/>
</dbReference>
<dbReference type="Pfam" id="PF03449">
    <property type="entry name" value="GreA_GreB_N"/>
    <property type="match status" value="1"/>
</dbReference>
<dbReference type="GO" id="GO:0006354">
    <property type="term" value="P:DNA-templated transcription elongation"/>
    <property type="evidence" value="ECO:0007669"/>
    <property type="project" value="TreeGrafter"/>
</dbReference>
<dbReference type="HAMAP" id="MF_00105">
    <property type="entry name" value="GreA_GreB"/>
    <property type="match status" value="1"/>
</dbReference>
<feature type="domain" description="Transcription elongation factor GreA/GreB N-terminal" evidence="11">
    <location>
        <begin position="6"/>
        <end position="76"/>
    </location>
</feature>
<dbReference type="SUPFAM" id="SSF54534">
    <property type="entry name" value="FKBP-like"/>
    <property type="match status" value="1"/>
</dbReference>
<dbReference type="NCBIfam" id="NF001264">
    <property type="entry name" value="PRK00226.1-5"/>
    <property type="match status" value="1"/>
</dbReference>
<dbReference type="NCBIfam" id="TIGR01462">
    <property type="entry name" value="greA"/>
    <property type="match status" value="1"/>
</dbReference>
<evidence type="ECO:0000259" key="11">
    <source>
        <dbReference type="Pfam" id="PF03449"/>
    </source>
</evidence>